<dbReference type="KEGG" id="pbh:AAW51_4731"/>
<dbReference type="AlphaFoldDB" id="A0A0G3BPT5"/>
<protein>
    <submittedName>
        <fullName evidence="2">Uncharacterized protein</fullName>
    </submittedName>
</protein>
<sequence length="113" mass="11996">MTPFDDASPAALRARRRHQREHAKARLAALAADKRVLASGFALALMLLLTYHQVLSAAVQRAEQARSHIGLQMEVSAACQGATARETCSTDADAAVPEAQTPANATLAAAFER</sequence>
<dbReference type="RefSeq" id="WP_047196566.1">
    <property type="nucleotide sequence ID" value="NZ_CP011371.1"/>
</dbReference>
<keyword evidence="3" id="KW-1185">Reference proteome</keyword>
<keyword evidence="1" id="KW-0812">Transmembrane</keyword>
<evidence type="ECO:0000313" key="2">
    <source>
        <dbReference type="EMBL" id="AKJ31422.1"/>
    </source>
</evidence>
<dbReference type="Proteomes" id="UP000035352">
    <property type="component" value="Chromosome"/>
</dbReference>
<dbReference type="STRING" id="413882.AAW51_4731"/>
<evidence type="ECO:0000256" key="1">
    <source>
        <dbReference type="SAM" id="Phobius"/>
    </source>
</evidence>
<accession>A0A0G3BPT5</accession>
<gene>
    <name evidence="2" type="ORF">AAW51_4731</name>
</gene>
<name>A0A0G3BPT5_9BURK</name>
<evidence type="ECO:0000313" key="3">
    <source>
        <dbReference type="Proteomes" id="UP000035352"/>
    </source>
</evidence>
<feature type="transmembrane region" description="Helical" evidence="1">
    <location>
        <begin position="36"/>
        <end position="59"/>
    </location>
</feature>
<organism evidence="2 3">
    <name type="scientific">Caldimonas brevitalea</name>
    <dbReference type="NCBI Taxonomy" id="413882"/>
    <lineage>
        <taxon>Bacteria</taxon>
        <taxon>Pseudomonadati</taxon>
        <taxon>Pseudomonadota</taxon>
        <taxon>Betaproteobacteria</taxon>
        <taxon>Burkholderiales</taxon>
        <taxon>Sphaerotilaceae</taxon>
        <taxon>Caldimonas</taxon>
    </lineage>
</organism>
<dbReference type="EMBL" id="CP011371">
    <property type="protein sequence ID" value="AKJ31422.1"/>
    <property type="molecule type" value="Genomic_DNA"/>
</dbReference>
<keyword evidence="1" id="KW-0472">Membrane</keyword>
<reference evidence="2 3" key="1">
    <citation type="submission" date="2015-05" db="EMBL/GenBank/DDBJ databases">
        <authorList>
            <person name="Tang B."/>
            <person name="Yu Y."/>
        </authorList>
    </citation>
    <scope>NUCLEOTIDE SEQUENCE [LARGE SCALE GENOMIC DNA]</scope>
    <source>
        <strain evidence="2 3">DSM 7029</strain>
    </source>
</reference>
<proteinExistence type="predicted"/>
<keyword evidence="1" id="KW-1133">Transmembrane helix</keyword>